<evidence type="ECO:0000313" key="8">
    <source>
        <dbReference type="Proteomes" id="UP000594638"/>
    </source>
</evidence>
<evidence type="ECO:0000256" key="4">
    <source>
        <dbReference type="ARBA" id="ARBA00022729"/>
    </source>
</evidence>
<dbReference type="Proteomes" id="UP000594638">
    <property type="component" value="Unassembled WGS sequence"/>
</dbReference>
<evidence type="ECO:0000256" key="2">
    <source>
        <dbReference type="ARBA" id="ARBA00004613"/>
    </source>
</evidence>
<dbReference type="Pfam" id="PF04862">
    <property type="entry name" value="DUF642"/>
    <property type="match status" value="1"/>
</dbReference>
<dbReference type="EMBL" id="CACTIH010003641">
    <property type="protein sequence ID" value="CAA2980124.1"/>
    <property type="molecule type" value="Genomic_DNA"/>
</dbReference>
<reference evidence="7 8" key="1">
    <citation type="submission" date="2019-12" db="EMBL/GenBank/DDBJ databases">
        <authorList>
            <person name="Alioto T."/>
            <person name="Alioto T."/>
            <person name="Gomez Garrido J."/>
        </authorList>
    </citation>
    <scope>NUCLEOTIDE SEQUENCE [LARGE SCALE GENOMIC DNA]</scope>
</reference>
<keyword evidence="8" id="KW-1185">Reference proteome</keyword>
<dbReference type="PANTHER" id="PTHR31265:SF2">
    <property type="entry name" value="F17A17.37 PROTEIN"/>
    <property type="match status" value="1"/>
</dbReference>
<organism evidence="7 8">
    <name type="scientific">Olea europaea subsp. europaea</name>
    <dbReference type="NCBI Taxonomy" id="158383"/>
    <lineage>
        <taxon>Eukaryota</taxon>
        <taxon>Viridiplantae</taxon>
        <taxon>Streptophyta</taxon>
        <taxon>Embryophyta</taxon>
        <taxon>Tracheophyta</taxon>
        <taxon>Spermatophyta</taxon>
        <taxon>Magnoliopsida</taxon>
        <taxon>eudicotyledons</taxon>
        <taxon>Gunneridae</taxon>
        <taxon>Pentapetalae</taxon>
        <taxon>asterids</taxon>
        <taxon>lamiids</taxon>
        <taxon>Lamiales</taxon>
        <taxon>Oleaceae</taxon>
        <taxon>Oleeae</taxon>
        <taxon>Olea</taxon>
    </lineage>
</organism>
<evidence type="ECO:0000259" key="6">
    <source>
        <dbReference type="Pfam" id="PF04862"/>
    </source>
</evidence>
<proteinExistence type="predicted"/>
<dbReference type="Gramene" id="OE9A081847T1">
    <property type="protein sequence ID" value="OE9A081847C1"/>
    <property type="gene ID" value="OE9A081847"/>
</dbReference>
<comment type="subcellular location">
    <subcellularLocation>
        <location evidence="1">Cell envelope</location>
    </subcellularLocation>
    <subcellularLocation>
        <location evidence="2">Secreted</location>
    </subcellularLocation>
</comment>
<comment type="caution">
    <text evidence="7">The sequence shown here is derived from an EMBL/GenBank/DDBJ whole genome shotgun (WGS) entry which is preliminary data.</text>
</comment>
<dbReference type="InterPro" id="IPR006946">
    <property type="entry name" value="DGR2-like_dom"/>
</dbReference>
<protein>
    <submittedName>
        <fullName evidence="7">Uncharacterized protein LOC111391557</fullName>
    </submittedName>
</protein>
<gene>
    <name evidence="7" type="ORF">OLEA9_A081847</name>
</gene>
<keyword evidence="3" id="KW-0964">Secreted</keyword>
<dbReference type="GO" id="GO:0005886">
    <property type="term" value="C:plasma membrane"/>
    <property type="evidence" value="ECO:0007669"/>
    <property type="project" value="TreeGrafter"/>
</dbReference>
<keyword evidence="5" id="KW-0325">Glycoprotein</keyword>
<evidence type="ECO:0000313" key="7">
    <source>
        <dbReference type="EMBL" id="CAA2980124.1"/>
    </source>
</evidence>
<feature type="domain" description="DUF642" evidence="6">
    <location>
        <begin position="49"/>
        <end position="118"/>
    </location>
</feature>
<sequence length="206" mass="23106">MGFCFASFARIDSLVSINFWAFSIKSGEVSNPRSLGYDFGEKFTSCGVRTYAQDQVLSVSILPQSEDLPLQTLYISNGGETYAWELRATSNLVKMIFHNPGMQEDLACGPLLDVVAIKELFSPRFTKGDAKNNCHKSMMIKAFAAKGTVNAPFKSEGEGKFKTFNFQFKAILYRTGLSFFSPFYHTWTNDYRTLWVLTSKKFGPAA</sequence>
<evidence type="ECO:0000256" key="3">
    <source>
        <dbReference type="ARBA" id="ARBA00022525"/>
    </source>
</evidence>
<evidence type="ECO:0000256" key="1">
    <source>
        <dbReference type="ARBA" id="ARBA00004196"/>
    </source>
</evidence>
<dbReference type="PANTHER" id="PTHR31265">
    <property type="entry name" value="OS02G0527500 PROTEIN-RELATED"/>
    <property type="match status" value="1"/>
</dbReference>
<keyword evidence="4" id="KW-0732">Signal</keyword>
<dbReference type="GO" id="GO:0005576">
    <property type="term" value="C:extracellular region"/>
    <property type="evidence" value="ECO:0007669"/>
    <property type="project" value="UniProtKB-SubCell"/>
</dbReference>
<evidence type="ECO:0000256" key="5">
    <source>
        <dbReference type="ARBA" id="ARBA00023180"/>
    </source>
</evidence>
<dbReference type="AlphaFoldDB" id="A0A8S0RKS5"/>
<dbReference type="InterPro" id="IPR052437">
    <property type="entry name" value="Pectin_Meth_Modulator"/>
</dbReference>
<name>A0A8S0RKS5_OLEEU</name>
<accession>A0A8S0RKS5</accession>